<evidence type="ECO:0000313" key="3">
    <source>
        <dbReference type="EMBL" id="KAH0570070.1"/>
    </source>
</evidence>
<reference evidence="2 3" key="1">
    <citation type="journal article" date="2014" name="PLoS Genet.">
        <title>The Genome of Spironucleus salmonicida Highlights a Fish Pathogen Adapted to Fluctuating Environments.</title>
        <authorList>
            <person name="Xu F."/>
            <person name="Jerlstrom-Hultqvist J."/>
            <person name="Einarsson E."/>
            <person name="Astvaldsson A."/>
            <person name="Svard S.G."/>
            <person name="Andersson J.O."/>
        </authorList>
    </citation>
    <scope>NUCLEOTIDE SEQUENCE</scope>
    <source>
        <strain evidence="3">ATCC 50377</strain>
    </source>
</reference>
<reference evidence="3" key="2">
    <citation type="submission" date="2020-12" db="EMBL/GenBank/DDBJ databases">
        <title>New Spironucleus salmonicida genome in near-complete chromosomes.</title>
        <authorList>
            <person name="Xu F."/>
            <person name="Kurt Z."/>
            <person name="Jimenez-Gonzalez A."/>
            <person name="Astvaldsson A."/>
            <person name="Andersson J.O."/>
            <person name="Svard S.G."/>
        </authorList>
    </citation>
    <scope>NUCLEOTIDE SEQUENCE</scope>
    <source>
        <strain evidence="3">ATCC 50377</strain>
    </source>
</reference>
<evidence type="ECO:0000313" key="2">
    <source>
        <dbReference type="EMBL" id="EST42599.1"/>
    </source>
</evidence>
<feature type="coiled-coil region" evidence="1">
    <location>
        <begin position="9"/>
        <end position="46"/>
    </location>
</feature>
<evidence type="ECO:0000313" key="4">
    <source>
        <dbReference type="Proteomes" id="UP000018208"/>
    </source>
</evidence>
<name>V6LPE9_9EUKA</name>
<dbReference type="OrthoDB" id="261831at2759"/>
<gene>
    <name evidence="2" type="ORF">SS50377_17918</name>
    <name evidence="3" type="ORF">SS50377_28045</name>
</gene>
<sequence length="67" mass="7642">MEATNTIKEQTEQDLVANLSKQITQLKKESHELKLENKQLADENHEIRMRTGFIGHDQGQSSFSTAD</sequence>
<keyword evidence="4" id="KW-1185">Reference proteome</keyword>
<protein>
    <submittedName>
        <fullName evidence="2">Uncharacterized protein</fullName>
    </submittedName>
</protein>
<dbReference type="EMBL" id="AUWU02000008">
    <property type="protein sequence ID" value="KAH0570070.1"/>
    <property type="molecule type" value="Genomic_DNA"/>
</dbReference>
<evidence type="ECO:0000256" key="1">
    <source>
        <dbReference type="SAM" id="Coils"/>
    </source>
</evidence>
<keyword evidence="1" id="KW-0175">Coiled coil</keyword>
<organism evidence="2">
    <name type="scientific">Spironucleus salmonicida</name>
    <dbReference type="NCBI Taxonomy" id="348837"/>
    <lineage>
        <taxon>Eukaryota</taxon>
        <taxon>Metamonada</taxon>
        <taxon>Diplomonadida</taxon>
        <taxon>Hexamitidae</taxon>
        <taxon>Hexamitinae</taxon>
        <taxon>Spironucleus</taxon>
    </lineage>
</organism>
<dbReference type="VEuPathDB" id="GiardiaDB:SS50377_28045"/>
<dbReference type="EMBL" id="KI546159">
    <property type="protein sequence ID" value="EST42599.1"/>
    <property type="molecule type" value="Genomic_DNA"/>
</dbReference>
<dbReference type="Proteomes" id="UP000018208">
    <property type="component" value="Unassembled WGS sequence"/>
</dbReference>
<accession>V6LPE9</accession>
<dbReference type="AlphaFoldDB" id="V6LPE9"/>
<proteinExistence type="predicted"/>